<dbReference type="InterPro" id="IPR050498">
    <property type="entry name" value="Ycf3"/>
</dbReference>
<dbReference type="Proteomes" id="UP000591131">
    <property type="component" value="Unassembled WGS sequence"/>
</dbReference>
<proteinExistence type="predicted"/>
<dbReference type="OrthoDB" id="9991317at2759"/>
<dbReference type="PROSITE" id="PS50005">
    <property type="entry name" value="TPR"/>
    <property type="match status" value="2"/>
</dbReference>
<evidence type="ECO:0000313" key="6">
    <source>
        <dbReference type="Proteomes" id="UP000591131"/>
    </source>
</evidence>
<name>A0A7J6LC32_PERCH</name>
<keyword evidence="1" id="KW-0677">Repeat</keyword>
<dbReference type="Pfam" id="PF14559">
    <property type="entry name" value="TPR_19"/>
    <property type="match status" value="1"/>
</dbReference>
<accession>A0A7J6LC32</accession>
<sequence>MAHPSLDIDLLRGLAVTSSRNSDSTSSRDIWATDEALLAGTEVLDLNTAACAAARFYSDKVDYCECIYDQRFDRLRTAKVLSPPEFAKAWLREGPAVEVPGFGECYPVEPFEFELGEISRVRCCWCQKSILCLVPGSLLRDHVESNFCLPRESCSRTLKDLGVVAIEGYVGLRGWEESDCSVAVFEAIERAWPGDMSRGLIGRLEADQKWNDMSAYCVRSVQFRDDDSDPIAQLANRCFSGRRETAEQSERWASRRLREGLAKHKSGGDLEEALVYYDSALELDPNHADALVAKGAALTSQGKYNEAIKCFDRALRVRPDHANAAKYRDIAQRRMGAGRSSVSSSSRSKSVISISDDDEEERRRHKHHHHKKKKRR</sequence>
<evidence type="ECO:0000256" key="3">
    <source>
        <dbReference type="PROSITE-ProRule" id="PRU00339"/>
    </source>
</evidence>
<feature type="repeat" description="TPR" evidence="3">
    <location>
        <begin position="254"/>
        <end position="287"/>
    </location>
</feature>
<feature type="compositionally biased region" description="Low complexity" evidence="4">
    <location>
        <begin position="339"/>
        <end position="354"/>
    </location>
</feature>
<dbReference type="EMBL" id="JAAPAO010000578">
    <property type="protein sequence ID" value="KAF4656772.1"/>
    <property type="molecule type" value="Genomic_DNA"/>
</dbReference>
<organism evidence="5 6">
    <name type="scientific">Perkinsus chesapeaki</name>
    <name type="common">Clam parasite</name>
    <name type="synonym">Perkinsus andrewsi</name>
    <dbReference type="NCBI Taxonomy" id="330153"/>
    <lineage>
        <taxon>Eukaryota</taxon>
        <taxon>Sar</taxon>
        <taxon>Alveolata</taxon>
        <taxon>Perkinsozoa</taxon>
        <taxon>Perkinsea</taxon>
        <taxon>Perkinsida</taxon>
        <taxon>Perkinsidae</taxon>
        <taxon>Perkinsus</taxon>
    </lineage>
</organism>
<feature type="compositionally biased region" description="Basic residues" evidence="4">
    <location>
        <begin position="363"/>
        <end position="376"/>
    </location>
</feature>
<comment type="caution">
    <text evidence="5">The sequence shown here is derived from an EMBL/GenBank/DDBJ whole genome shotgun (WGS) entry which is preliminary data.</text>
</comment>
<evidence type="ECO:0000256" key="1">
    <source>
        <dbReference type="ARBA" id="ARBA00022737"/>
    </source>
</evidence>
<keyword evidence="6" id="KW-1185">Reference proteome</keyword>
<evidence type="ECO:0000256" key="2">
    <source>
        <dbReference type="ARBA" id="ARBA00022803"/>
    </source>
</evidence>
<feature type="region of interest" description="Disordered" evidence="4">
    <location>
        <begin position="326"/>
        <end position="376"/>
    </location>
</feature>
<evidence type="ECO:0000313" key="5">
    <source>
        <dbReference type="EMBL" id="KAF4656772.1"/>
    </source>
</evidence>
<keyword evidence="2 3" id="KW-0802">TPR repeat</keyword>
<reference evidence="5 6" key="1">
    <citation type="submission" date="2020-04" db="EMBL/GenBank/DDBJ databases">
        <title>Perkinsus chesapeaki whole genome sequence.</title>
        <authorList>
            <person name="Bogema D.R."/>
        </authorList>
    </citation>
    <scope>NUCLEOTIDE SEQUENCE [LARGE SCALE GENOMIC DNA]</scope>
    <source>
        <strain evidence="5">ATCC PRA-425</strain>
    </source>
</reference>
<dbReference type="InterPro" id="IPR019734">
    <property type="entry name" value="TPR_rpt"/>
</dbReference>
<protein>
    <submittedName>
        <fullName evidence="5">Tetratricopeptide repeat protein 14</fullName>
    </submittedName>
</protein>
<dbReference type="AlphaFoldDB" id="A0A7J6LC32"/>
<dbReference type="PANTHER" id="PTHR44858:SF1">
    <property type="entry name" value="UDP-N-ACETYLGLUCOSAMINE--PEPTIDE N-ACETYLGLUCOSAMINYLTRANSFERASE SPINDLY-RELATED"/>
    <property type="match status" value="1"/>
</dbReference>
<feature type="repeat" description="TPR" evidence="3">
    <location>
        <begin position="288"/>
        <end position="321"/>
    </location>
</feature>
<gene>
    <name evidence="5" type="primary">TTC14</name>
    <name evidence="5" type="ORF">FOL47_008750</name>
</gene>
<dbReference type="SUPFAM" id="SSF48452">
    <property type="entry name" value="TPR-like"/>
    <property type="match status" value="1"/>
</dbReference>
<dbReference type="GO" id="GO:0046813">
    <property type="term" value="P:receptor-mediated virion attachment to host cell"/>
    <property type="evidence" value="ECO:0007669"/>
    <property type="project" value="TreeGrafter"/>
</dbReference>
<dbReference type="InterPro" id="IPR011990">
    <property type="entry name" value="TPR-like_helical_dom_sf"/>
</dbReference>
<dbReference type="Gene3D" id="1.25.40.10">
    <property type="entry name" value="Tetratricopeptide repeat domain"/>
    <property type="match status" value="1"/>
</dbReference>
<dbReference type="SMART" id="SM00028">
    <property type="entry name" value="TPR"/>
    <property type="match status" value="2"/>
</dbReference>
<evidence type="ECO:0000256" key="4">
    <source>
        <dbReference type="SAM" id="MobiDB-lite"/>
    </source>
</evidence>
<dbReference type="PANTHER" id="PTHR44858">
    <property type="entry name" value="TETRATRICOPEPTIDE REPEAT PROTEIN 6"/>
    <property type="match status" value="1"/>
</dbReference>
<dbReference type="PROSITE" id="PS50293">
    <property type="entry name" value="TPR_REGION"/>
    <property type="match status" value="1"/>
</dbReference>